<evidence type="ECO:0000259" key="4">
    <source>
        <dbReference type="PROSITE" id="PS50105"/>
    </source>
</evidence>
<dbReference type="InterPro" id="IPR043446">
    <property type="entry name" value="Neurabin-like"/>
</dbReference>
<feature type="compositionally biased region" description="Polar residues" evidence="3">
    <location>
        <begin position="28"/>
        <end position="43"/>
    </location>
</feature>
<feature type="domain" description="SAM" evidence="4">
    <location>
        <begin position="206"/>
        <end position="257"/>
    </location>
</feature>
<gene>
    <name evidence="5" type="ORF">NP493_5640g00002</name>
</gene>
<keyword evidence="1" id="KW-0597">Phosphoprotein</keyword>
<evidence type="ECO:0000313" key="6">
    <source>
        <dbReference type="Proteomes" id="UP001209878"/>
    </source>
</evidence>
<dbReference type="SUPFAM" id="SSF47769">
    <property type="entry name" value="SAM/Pointed domain"/>
    <property type="match status" value="1"/>
</dbReference>
<dbReference type="GO" id="GO:0031175">
    <property type="term" value="P:neuron projection development"/>
    <property type="evidence" value="ECO:0007669"/>
    <property type="project" value="TreeGrafter"/>
</dbReference>
<sequence length="257" mass="27110">MPEFSGMASEIPDSQAPAEESDSGGITLVSSKVRQTDTPSSGGVTLVATRPRPEDAKGCILHQPQVIWSPAPTRLPFPFTARLPTSLPLSGKSSHGQSKADNGGITLMSKKVLAHEYSDSGGITLVSARSLDHGFGGTKLDVQAPASGMTASSPMVSEYTMDGASHTYNIAAAKLTEDNVSSSSSASSQPKKTSGGQYQSCPVLEWTPQQVCHWLLACNLDKYTKEFMSKGVDGQQLLQLDGTKLKVGAQDDHCVLL</sequence>
<dbReference type="AlphaFoldDB" id="A0AAD9IUN0"/>
<dbReference type="Proteomes" id="UP001209878">
    <property type="component" value="Unassembled WGS sequence"/>
</dbReference>
<dbReference type="GO" id="GO:0019722">
    <property type="term" value="P:calcium-mediated signaling"/>
    <property type="evidence" value="ECO:0007669"/>
    <property type="project" value="TreeGrafter"/>
</dbReference>
<name>A0AAD9IUN0_RIDPI</name>
<dbReference type="PROSITE" id="PS50105">
    <property type="entry name" value="SAM_DOMAIN"/>
    <property type="match status" value="1"/>
</dbReference>
<evidence type="ECO:0000256" key="1">
    <source>
        <dbReference type="ARBA" id="ARBA00022553"/>
    </source>
</evidence>
<protein>
    <recommendedName>
        <fullName evidence="4">SAM domain-containing protein</fullName>
    </recommendedName>
</protein>
<comment type="caution">
    <text evidence="5">The sequence shown here is derived from an EMBL/GenBank/DDBJ whole genome shotgun (WGS) entry which is preliminary data.</text>
</comment>
<dbReference type="GO" id="GO:0005737">
    <property type="term" value="C:cytoplasm"/>
    <property type="evidence" value="ECO:0007669"/>
    <property type="project" value="TreeGrafter"/>
</dbReference>
<dbReference type="PANTHER" id="PTHR16154">
    <property type="entry name" value="NEURABIN"/>
    <property type="match status" value="1"/>
</dbReference>
<dbReference type="PANTHER" id="PTHR16154:SF6">
    <property type="entry name" value="SPINOPHILIN, ISOFORM J"/>
    <property type="match status" value="1"/>
</dbReference>
<dbReference type="InterPro" id="IPR013761">
    <property type="entry name" value="SAM/pointed_sf"/>
</dbReference>
<organism evidence="5 6">
    <name type="scientific">Ridgeia piscesae</name>
    <name type="common">Tubeworm</name>
    <dbReference type="NCBI Taxonomy" id="27915"/>
    <lineage>
        <taxon>Eukaryota</taxon>
        <taxon>Metazoa</taxon>
        <taxon>Spiralia</taxon>
        <taxon>Lophotrochozoa</taxon>
        <taxon>Annelida</taxon>
        <taxon>Polychaeta</taxon>
        <taxon>Sedentaria</taxon>
        <taxon>Canalipalpata</taxon>
        <taxon>Sabellida</taxon>
        <taxon>Siboglinidae</taxon>
        <taxon>Ridgeia</taxon>
    </lineage>
</organism>
<evidence type="ECO:0000313" key="5">
    <source>
        <dbReference type="EMBL" id="KAK2140653.1"/>
    </source>
</evidence>
<dbReference type="Pfam" id="PF07647">
    <property type="entry name" value="SAM_2"/>
    <property type="match status" value="1"/>
</dbReference>
<keyword evidence="6" id="KW-1185">Reference proteome</keyword>
<dbReference type="Gene3D" id="1.10.150.50">
    <property type="entry name" value="Transcription Factor, Ets-1"/>
    <property type="match status" value="1"/>
</dbReference>
<keyword evidence="2" id="KW-0175">Coiled coil</keyword>
<evidence type="ECO:0000256" key="2">
    <source>
        <dbReference type="ARBA" id="ARBA00023054"/>
    </source>
</evidence>
<proteinExistence type="predicted"/>
<evidence type="ECO:0000256" key="3">
    <source>
        <dbReference type="SAM" id="MobiDB-lite"/>
    </source>
</evidence>
<dbReference type="GO" id="GO:0015629">
    <property type="term" value="C:actin cytoskeleton"/>
    <property type="evidence" value="ECO:0007669"/>
    <property type="project" value="TreeGrafter"/>
</dbReference>
<reference evidence="5" key="1">
    <citation type="journal article" date="2023" name="Mol. Biol. Evol.">
        <title>Third-Generation Sequencing Reveals the Adaptive Role of the Epigenome in Three Deep-Sea Polychaetes.</title>
        <authorList>
            <person name="Perez M."/>
            <person name="Aroh O."/>
            <person name="Sun Y."/>
            <person name="Lan Y."/>
            <person name="Juniper S.K."/>
            <person name="Young C.R."/>
            <person name="Angers B."/>
            <person name="Qian P.Y."/>
        </authorList>
    </citation>
    <scope>NUCLEOTIDE SEQUENCE</scope>
    <source>
        <strain evidence="5">R07B-5</strain>
    </source>
</reference>
<feature type="region of interest" description="Disordered" evidence="3">
    <location>
        <begin position="1"/>
        <end position="50"/>
    </location>
</feature>
<dbReference type="EMBL" id="JAODUO010005640">
    <property type="protein sequence ID" value="KAK2140653.1"/>
    <property type="molecule type" value="Genomic_DNA"/>
</dbReference>
<dbReference type="GO" id="GO:0007015">
    <property type="term" value="P:actin filament organization"/>
    <property type="evidence" value="ECO:0007669"/>
    <property type="project" value="TreeGrafter"/>
</dbReference>
<dbReference type="GO" id="GO:0014069">
    <property type="term" value="C:postsynaptic density"/>
    <property type="evidence" value="ECO:0007669"/>
    <property type="project" value="TreeGrafter"/>
</dbReference>
<dbReference type="GO" id="GO:0030425">
    <property type="term" value="C:dendrite"/>
    <property type="evidence" value="ECO:0007669"/>
    <property type="project" value="TreeGrafter"/>
</dbReference>
<accession>A0AAD9IUN0</accession>
<dbReference type="GO" id="GO:0051015">
    <property type="term" value="F:actin filament binding"/>
    <property type="evidence" value="ECO:0007669"/>
    <property type="project" value="TreeGrafter"/>
</dbReference>
<dbReference type="InterPro" id="IPR001660">
    <property type="entry name" value="SAM"/>
</dbReference>